<dbReference type="Gene3D" id="1.20.120.450">
    <property type="entry name" value="dinb family like domain"/>
    <property type="match status" value="1"/>
</dbReference>
<dbReference type="Proteomes" id="UP001195196">
    <property type="component" value="Unassembled WGS sequence"/>
</dbReference>
<evidence type="ECO:0000313" key="2">
    <source>
        <dbReference type="EMBL" id="MBM7278651.1"/>
    </source>
</evidence>
<organism evidence="2 3">
    <name type="scientific">Gordonia rubripertincta</name>
    <name type="common">Rhodococcus corallinus</name>
    <dbReference type="NCBI Taxonomy" id="36822"/>
    <lineage>
        <taxon>Bacteria</taxon>
        <taxon>Bacillati</taxon>
        <taxon>Actinomycetota</taxon>
        <taxon>Actinomycetes</taxon>
        <taxon>Mycobacteriales</taxon>
        <taxon>Gordoniaceae</taxon>
        <taxon>Gordonia</taxon>
    </lineage>
</organism>
<dbReference type="InterPro" id="IPR024344">
    <property type="entry name" value="MDMPI_metal-binding"/>
</dbReference>
<dbReference type="InterPro" id="IPR034660">
    <property type="entry name" value="DinB/YfiT-like"/>
</dbReference>
<protein>
    <submittedName>
        <fullName evidence="2">Maleylpyruvate isomerase N-terminal domain-containing protein</fullName>
    </submittedName>
</protein>
<dbReference type="GO" id="GO:0046872">
    <property type="term" value="F:metal ion binding"/>
    <property type="evidence" value="ECO:0007669"/>
    <property type="project" value="InterPro"/>
</dbReference>
<gene>
    <name evidence="2" type="ORF">JTZ10_12865</name>
</gene>
<feature type="domain" description="Mycothiol-dependent maleylpyruvate isomerase metal-binding" evidence="1">
    <location>
        <begin position="9"/>
        <end position="130"/>
    </location>
</feature>
<dbReference type="SUPFAM" id="SSF109854">
    <property type="entry name" value="DinB/YfiT-like putative metalloenzymes"/>
    <property type="match status" value="1"/>
</dbReference>
<dbReference type="RefSeq" id="WP_204718135.1">
    <property type="nucleotide sequence ID" value="NZ_JAFFGU010000005.1"/>
</dbReference>
<evidence type="ECO:0000259" key="1">
    <source>
        <dbReference type="Pfam" id="PF11716"/>
    </source>
</evidence>
<evidence type="ECO:0000313" key="3">
    <source>
        <dbReference type="Proteomes" id="UP001195196"/>
    </source>
</evidence>
<dbReference type="AlphaFoldDB" id="A0AAW4G687"/>
<accession>A0AAW4G687</accession>
<sequence length="188" mass="20274">MSDPTSLLDEAARLWADHLANAGPERLGETSGCEGWTNRDLINHLIGGGYRYAMLLEGGSAADTLTTRDVDYVGAGDTVAEFWRSDNAFRAAVDSADLDVDVDVDHRAGRRPGHQLLVMRIMELALHTHDPCVGLDAEWAPSEGLVDFVLTDAAPVIDELRAAGMFEAPIEPASDRTADRLLAFAGRS</sequence>
<dbReference type="GO" id="GO:0016853">
    <property type="term" value="F:isomerase activity"/>
    <property type="evidence" value="ECO:0007669"/>
    <property type="project" value="UniProtKB-KW"/>
</dbReference>
<keyword evidence="2" id="KW-0413">Isomerase</keyword>
<reference evidence="2" key="1">
    <citation type="submission" date="2021-02" db="EMBL/GenBank/DDBJ databases">
        <title>Taxonomy, biology and ecology of Rhodococcus bacteria occurring in California pistachio and other woody hosts as revealed by genome sequence analyses.</title>
        <authorList>
            <person name="Riely B."/>
            <person name="Gai Y."/>
        </authorList>
    </citation>
    <scope>NUCLEOTIDE SEQUENCE</scope>
    <source>
        <strain evidence="2">BP-295</strain>
    </source>
</reference>
<comment type="caution">
    <text evidence="2">The sequence shown here is derived from an EMBL/GenBank/DDBJ whole genome shotgun (WGS) entry which is preliminary data.</text>
</comment>
<dbReference type="EMBL" id="JAFFGU010000005">
    <property type="protein sequence ID" value="MBM7278651.1"/>
    <property type="molecule type" value="Genomic_DNA"/>
</dbReference>
<proteinExistence type="predicted"/>
<dbReference type="Pfam" id="PF11716">
    <property type="entry name" value="MDMPI_N"/>
    <property type="match status" value="1"/>
</dbReference>
<name>A0AAW4G687_GORRU</name>